<organism evidence="2 3">
    <name type="scientific">Bradyrhizobium erythrophlei</name>
    <dbReference type="NCBI Taxonomy" id="1437360"/>
    <lineage>
        <taxon>Bacteria</taxon>
        <taxon>Pseudomonadati</taxon>
        <taxon>Pseudomonadota</taxon>
        <taxon>Alphaproteobacteria</taxon>
        <taxon>Hyphomicrobiales</taxon>
        <taxon>Nitrobacteraceae</taxon>
        <taxon>Bradyrhizobium</taxon>
    </lineage>
</organism>
<protein>
    <submittedName>
        <fullName evidence="2">Uncharacterized protein</fullName>
    </submittedName>
</protein>
<dbReference type="EMBL" id="FNTH01000001">
    <property type="protein sequence ID" value="SED15383.1"/>
    <property type="molecule type" value="Genomic_DNA"/>
</dbReference>
<reference evidence="2 3" key="1">
    <citation type="submission" date="2016-10" db="EMBL/GenBank/DDBJ databases">
        <authorList>
            <person name="de Groot N.N."/>
        </authorList>
    </citation>
    <scope>NUCLEOTIDE SEQUENCE [LARGE SCALE GENOMIC DNA]</scope>
    <source>
        <strain evidence="2 3">MT12</strain>
    </source>
</reference>
<accession>A0A1H4YBV6</accession>
<dbReference type="OrthoDB" id="7032238at2"/>
<feature type="transmembrane region" description="Helical" evidence="1">
    <location>
        <begin position="109"/>
        <end position="127"/>
    </location>
</feature>
<gene>
    <name evidence="2" type="ORF">SAMN05444164_3876</name>
</gene>
<dbReference type="RefSeq" id="WP_092117869.1">
    <property type="nucleotide sequence ID" value="NZ_FNTH01000001.1"/>
</dbReference>
<evidence type="ECO:0000313" key="3">
    <source>
        <dbReference type="Proteomes" id="UP000198992"/>
    </source>
</evidence>
<evidence type="ECO:0000256" key="1">
    <source>
        <dbReference type="SAM" id="Phobius"/>
    </source>
</evidence>
<sequence length="285" mass="29474">MEQSFRQNAQVGLVEPSVPGVSWAAVLAGAVASLALTLVLLSFGAGMGFSVVSPWGSSRVSASTFKIGTGLYFIVMAMISSAIGGYLAGRLRTKWVGVQTTEVHFRDTAHGFLAWAAASVLGAVLLASPASSLVGGTLAGATQGAANAAQSSPMNGYVDTLLRSDNPSAQGQQSPSDTRGEMVRLFATSFHNDSDLNPADRAYVAKVVSARTGLSQADAEKRVNDVVTQVKADLDAARKAAMQTAIWLTLSLFIGAFSASLAATEGGGLRDGTWGKKAYTPAINR</sequence>
<evidence type="ECO:0000313" key="2">
    <source>
        <dbReference type="EMBL" id="SED15383.1"/>
    </source>
</evidence>
<keyword evidence="1" id="KW-1133">Transmembrane helix</keyword>
<feature type="transmembrane region" description="Helical" evidence="1">
    <location>
        <begin position="245"/>
        <end position="264"/>
    </location>
</feature>
<feature type="transmembrane region" description="Helical" evidence="1">
    <location>
        <begin position="70"/>
        <end position="89"/>
    </location>
</feature>
<keyword evidence="1" id="KW-0472">Membrane</keyword>
<keyword evidence="1" id="KW-0812">Transmembrane</keyword>
<dbReference type="AlphaFoldDB" id="A0A1H4YBV6"/>
<feature type="transmembrane region" description="Helical" evidence="1">
    <location>
        <begin position="20"/>
        <end position="49"/>
    </location>
</feature>
<dbReference type="Proteomes" id="UP000198992">
    <property type="component" value="Unassembled WGS sequence"/>
</dbReference>
<proteinExistence type="predicted"/>
<name>A0A1H4YBV6_9BRAD</name>